<organism evidence="4 5">
    <name type="scientific">Halobacillus seohaensis</name>
    <dbReference type="NCBI Taxonomy" id="447421"/>
    <lineage>
        <taxon>Bacteria</taxon>
        <taxon>Bacillati</taxon>
        <taxon>Bacillota</taxon>
        <taxon>Bacilli</taxon>
        <taxon>Bacillales</taxon>
        <taxon>Bacillaceae</taxon>
        <taxon>Halobacillus</taxon>
    </lineage>
</organism>
<comment type="caution">
    <text evidence="4">The sequence shown here is derived from an EMBL/GenBank/DDBJ whole genome shotgun (WGS) entry which is preliminary data.</text>
</comment>
<dbReference type="InterPro" id="IPR013785">
    <property type="entry name" value="Aldolase_TIM"/>
</dbReference>
<dbReference type="PANTHER" id="PTHR20857">
    <property type="entry name" value="THIAMINE-PHOSPHATE PYROPHOSPHORYLASE"/>
    <property type="match status" value="1"/>
</dbReference>
<dbReference type="SUPFAM" id="SSF51391">
    <property type="entry name" value="Thiamin phosphate synthase"/>
    <property type="match status" value="1"/>
</dbReference>
<evidence type="ECO:0000313" key="5">
    <source>
        <dbReference type="Proteomes" id="UP001596410"/>
    </source>
</evidence>
<accession>A0ABW2EIK0</accession>
<keyword evidence="5" id="KW-1185">Reference proteome</keyword>
<dbReference type="PANTHER" id="PTHR20857:SF22">
    <property type="entry name" value="THIAZOLE TAUTOMERASE"/>
    <property type="match status" value="1"/>
</dbReference>
<evidence type="ECO:0000256" key="1">
    <source>
        <dbReference type="ARBA" id="ARBA00004948"/>
    </source>
</evidence>
<dbReference type="Proteomes" id="UP001596410">
    <property type="component" value="Unassembled WGS sequence"/>
</dbReference>
<keyword evidence="2" id="KW-0784">Thiamine biosynthesis</keyword>
<dbReference type="Pfam" id="PF02581">
    <property type="entry name" value="TMP-TENI"/>
    <property type="match status" value="1"/>
</dbReference>
<sequence length="206" mass="22987">MSSLELVAVTNGKMEERLLIEIIRKVASSLDFIILRETQKSPSEYLSFTKKLLETGVSKEKLYIHGRADIAYMTGIRNLHLPENGLPIQDLKHTFPTLRIGMSVHSLASARYAEKQGADYVMFGHIYQTDSKKGKQPRGLKDLVDITSSLHIPVIAIGGIKPLQAKDLYVKGAHGLAVMSGIFDDNNPLYAVGQYRKEAKLYETKL</sequence>
<dbReference type="InterPro" id="IPR036206">
    <property type="entry name" value="ThiamineP_synth_sf"/>
</dbReference>
<dbReference type="CDD" id="cd00564">
    <property type="entry name" value="TMP_TenI"/>
    <property type="match status" value="1"/>
</dbReference>
<evidence type="ECO:0000313" key="4">
    <source>
        <dbReference type="EMBL" id="MFC7062097.1"/>
    </source>
</evidence>
<name>A0ABW2EIK0_9BACI</name>
<dbReference type="Gene3D" id="3.20.20.70">
    <property type="entry name" value="Aldolase class I"/>
    <property type="match status" value="1"/>
</dbReference>
<comment type="pathway">
    <text evidence="1">Cofactor biosynthesis; thiamine diphosphate biosynthesis.</text>
</comment>
<evidence type="ECO:0000259" key="3">
    <source>
        <dbReference type="Pfam" id="PF02581"/>
    </source>
</evidence>
<proteinExistence type="predicted"/>
<protein>
    <submittedName>
        <fullName evidence="4">Thiamine phosphate synthase</fullName>
    </submittedName>
</protein>
<evidence type="ECO:0000256" key="2">
    <source>
        <dbReference type="ARBA" id="ARBA00022977"/>
    </source>
</evidence>
<dbReference type="RefSeq" id="WP_204708038.1">
    <property type="nucleotide sequence ID" value="NZ_JBHSZV010000025.1"/>
</dbReference>
<dbReference type="InterPro" id="IPR022998">
    <property type="entry name" value="ThiamineP_synth_TenI"/>
</dbReference>
<reference evidence="5" key="1">
    <citation type="journal article" date="2019" name="Int. J. Syst. Evol. Microbiol.">
        <title>The Global Catalogue of Microorganisms (GCM) 10K type strain sequencing project: providing services to taxonomists for standard genome sequencing and annotation.</title>
        <authorList>
            <consortium name="The Broad Institute Genomics Platform"/>
            <consortium name="The Broad Institute Genome Sequencing Center for Infectious Disease"/>
            <person name="Wu L."/>
            <person name="Ma J."/>
        </authorList>
    </citation>
    <scope>NUCLEOTIDE SEQUENCE [LARGE SCALE GENOMIC DNA]</scope>
    <source>
        <strain evidence="5">CGMCC 4.1621</strain>
    </source>
</reference>
<gene>
    <name evidence="4" type="ORF">ACFQIC_09535</name>
</gene>
<dbReference type="EMBL" id="JBHSZV010000025">
    <property type="protein sequence ID" value="MFC7062097.1"/>
    <property type="molecule type" value="Genomic_DNA"/>
</dbReference>
<feature type="domain" description="Thiamine phosphate synthase/TenI" evidence="3">
    <location>
        <begin position="6"/>
        <end position="182"/>
    </location>
</feature>